<dbReference type="Proteomes" id="UP000054485">
    <property type="component" value="Unassembled WGS sequence"/>
</dbReference>
<evidence type="ECO:0000256" key="1">
    <source>
        <dbReference type="SAM" id="Phobius"/>
    </source>
</evidence>
<organism evidence="2 3">
    <name type="scientific">Suillus luteus UH-Slu-Lm8-n1</name>
    <dbReference type="NCBI Taxonomy" id="930992"/>
    <lineage>
        <taxon>Eukaryota</taxon>
        <taxon>Fungi</taxon>
        <taxon>Dikarya</taxon>
        <taxon>Basidiomycota</taxon>
        <taxon>Agaricomycotina</taxon>
        <taxon>Agaricomycetes</taxon>
        <taxon>Agaricomycetidae</taxon>
        <taxon>Boletales</taxon>
        <taxon>Suillineae</taxon>
        <taxon>Suillaceae</taxon>
        <taxon>Suillus</taxon>
    </lineage>
</organism>
<proteinExistence type="predicted"/>
<keyword evidence="3" id="KW-1185">Reference proteome</keyword>
<accession>A0A0C9ZJ20</accession>
<keyword evidence="1" id="KW-0812">Transmembrane</keyword>
<reference evidence="2 3" key="1">
    <citation type="submission" date="2014-04" db="EMBL/GenBank/DDBJ databases">
        <authorList>
            <consortium name="DOE Joint Genome Institute"/>
            <person name="Kuo A."/>
            <person name="Ruytinx J."/>
            <person name="Rineau F."/>
            <person name="Colpaert J."/>
            <person name="Kohler A."/>
            <person name="Nagy L.G."/>
            <person name="Floudas D."/>
            <person name="Copeland A."/>
            <person name="Barry K.W."/>
            <person name="Cichocki N."/>
            <person name="Veneault-Fourrey C."/>
            <person name="LaButti K."/>
            <person name="Lindquist E.A."/>
            <person name="Lipzen A."/>
            <person name="Lundell T."/>
            <person name="Morin E."/>
            <person name="Murat C."/>
            <person name="Sun H."/>
            <person name="Tunlid A."/>
            <person name="Henrissat B."/>
            <person name="Grigoriev I.V."/>
            <person name="Hibbett D.S."/>
            <person name="Martin F."/>
            <person name="Nordberg H.P."/>
            <person name="Cantor M.N."/>
            <person name="Hua S.X."/>
        </authorList>
    </citation>
    <scope>NUCLEOTIDE SEQUENCE [LARGE SCALE GENOMIC DNA]</scope>
    <source>
        <strain evidence="2 3">UH-Slu-Lm8-n1</strain>
    </source>
</reference>
<reference evidence="3" key="2">
    <citation type="submission" date="2015-01" db="EMBL/GenBank/DDBJ databases">
        <title>Evolutionary Origins and Diversification of the Mycorrhizal Mutualists.</title>
        <authorList>
            <consortium name="DOE Joint Genome Institute"/>
            <consortium name="Mycorrhizal Genomics Consortium"/>
            <person name="Kohler A."/>
            <person name="Kuo A."/>
            <person name="Nagy L.G."/>
            <person name="Floudas D."/>
            <person name="Copeland A."/>
            <person name="Barry K.W."/>
            <person name="Cichocki N."/>
            <person name="Veneault-Fourrey C."/>
            <person name="LaButti K."/>
            <person name="Lindquist E.A."/>
            <person name="Lipzen A."/>
            <person name="Lundell T."/>
            <person name="Morin E."/>
            <person name="Murat C."/>
            <person name="Riley R."/>
            <person name="Ohm R."/>
            <person name="Sun H."/>
            <person name="Tunlid A."/>
            <person name="Henrissat B."/>
            <person name="Grigoriev I.V."/>
            <person name="Hibbett D.S."/>
            <person name="Martin F."/>
        </authorList>
    </citation>
    <scope>NUCLEOTIDE SEQUENCE [LARGE SCALE GENOMIC DNA]</scope>
    <source>
        <strain evidence="3">UH-Slu-Lm8-n1</strain>
    </source>
</reference>
<dbReference type="OrthoDB" id="2656898at2759"/>
<gene>
    <name evidence="2" type="ORF">CY34DRAFT_92738</name>
</gene>
<feature type="non-terminal residue" evidence="2">
    <location>
        <position position="1"/>
    </location>
</feature>
<protein>
    <submittedName>
        <fullName evidence="2">Uncharacterized protein</fullName>
    </submittedName>
</protein>
<dbReference type="EMBL" id="KN835451">
    <property type="protein sequence ID" value="KIK37430.1"/>
    <property type="molecule type" value="Genomic_DNA"/>
</dbReference>
<feature type="transmembrane region" description="Helical" evidence="1">
    <location>
        <begin position="17"/>
        <end position="39"/>
    </location>
</feature>
<dbReference type="AlphaFoldDB" id="A0A0C9ZJ20"/>
<evidence type="ECO:0000313" key="2">
    <source>
        <dbReference type="EMBL" id="KIK37430.1"/>
    </source>
</evidence>
<keyword evidence="1" id="KW-1133">Transmembrane helix</keyword>
<dbReference type="HOGENOM" id="CLU_3056280_0_0_1"/>
<dbReference type="InParanoid" id="A0A0C9ZJ20"/>
<evidence type="ECO:0000313" key="3">
    <source>
        <dbReference type="Proteomes" id="UP000054485"/>
    </source>
</evidence>
<name>A0A0C9ZJ20_9AGAM</name>
<sequence length="54" mass="6035">LPTEYIQTLSDIDRMDALWACLIVFVLTATIIIPCQFQLEASLATLNGRDSVHN</sequence>
<keyword evidence="1" id="KW-0472">Membrane</keyword>